<evidence type="ECO:0000259" key="10">
    <source>
        <dbReference type="PROSITE" id="PS50090"/>
    </source>
</evidence>
<dbReference type="SMART" id="SM00717">
    <property type="entry name" value="SANT"/>
    <property type="match status" value="2"/>
</dbReference>
<keyword evidence="2" id="KW-0677">Repeat</keyword>
<dbReference type="CDD" id="cd00167">
    <property type="entry name" value="SANT"/>
    <property type="match status" value="2"/>
</dbReference>
<keyword evidence="7" id="KW-0539">Nucleus</keyword>
<evidence type="ECO:0000256" key="7">
    <source>
        <dbReference type="ARBA" id="ARBA00023242"/>
    </source>
</evidence>
<keyword evidence="4" id="KW-0238">DNA-binding</keyword>
<dbReference type="EMBL" id="CM031828">
    <property type="protein sequence ID" value="KAG6718295.1"/>
    <property type="molecule type" value="Genomic_DNA"/>
</dbReference>
<evidence type="ECO:0000256" key="2">
    <source>
        <dbReference type="ARBA" id="ARBA00022737"/>
    </source>
</evidence>
<keyword evidence="5" id="KW-0010">Activator</keyword>
<dbReference type="FunFam" id="1.10.10.60:FF:000302">
    <property type="entry name" value="Transcription factor TT2"/>
    <property type="match status" value="1"/>
</dbReference>
<dbReference type="Proteomes" id="UP000811246">
    <property type="component" value="Chromosome 4"/>
</dbReference>
<dbReference type="PANTHER" id="PTHR47999:SF114">
    <property type="entry name" value="MYB FAMILY PROTEIN"/>
    <property type="match status" value="1"/>
</dbReference>
<feature type="compositionally biased region" description="Basic and acidic residues" evidence="9">
    <location>
        <begin position="182"/>
        <end position="192"/>
    </location>
</feature>
<evidence type="ECO:0000313" key="12">
    <source>
        <dbReference type="EMBL" id="KAG6718295.1"/>
    </source>
</evidence>
<proteinExistence type="predicted"/>
<feature type="domain" description="HTH myb-type" evidence="11">
    <location>
        <begin position="66"/>
        <end position="118"/>
    </location>
</feature>
<organism evidence="12 13">
    <name type="scientific">Carya illinoinensis</name>
    <name type="common">Pecan</name>
    <dbReference type="NCBI Taxonomy" id="32201"/>
    <lineage>
        <taxon>Eukaryota</taxon>
        <taxon>Viridiplantae</taxon>
        <taxon>Streptophyta</taxon>
        <taxon>Embryophyta</taxon>
        <taxon>Tracheophyta</taxon>
        <taxon>Spermatophyta</taxon>
        <taxon>Magnoliopsida</taxon>
        <taxon>eudicotyledons</taxon>
        <taxon>Gunneridae</taxon>
        <taxon>Pentapetalae</taxon>
        <taxon>rosids</taxon>
        <taxon>fabids</taxon>
        <taxon>Fagales</taxon>
        <taxon>Juglandaceae</taxon>
        <taxon>Carya</taxon>
    </lineage>
</organism>
<feature type="region of interest" description="Disordered" evidence="9">
    <location>
        <begin position="236"/>
        <end position="261"/>
    </location>
</feature>
<evidence type="ECO:0000256" key="8">
    <source>
        <dbReference type="ARBA" id="ARBA00083772"/>
    </source>
</evidence>
<evidence type="ECO:0000256" key="3">
    <source>
        <dbReference type="ARBA" id="ARBA00023015"/>
    </source>
</evidence>
<evidence type="ECO:0000256" key="9">
    <source>
        <dbReference type="SAM" id="MobiDB-lite"/>
    </source>
</evidence>
<name>A0A922JS74_CARIL</name>
<dbReference type="GO" id="GO:0003677">
    <property type="term" value="F:DNA binding"/>
    <property type="evidence" value="ECO:0007669"/>
    <property type="project" value="UniProtKB-KW"/>
</dbReference>
<dbReference type="Pfam" id="PF00249">
    <property type="entry name" value="Myb_DNA-binding"/>
    <property type="match status" value="2"/>
</dbReference>
<evidence type="ECO:0000256" key="1">
    <source>
        <dbReference type="ARBA" id="ARBA00004123"/>
    </source>
</evidence>
<dbReference type="GO" id="GO:0005634">
    <property type="term" value="C:nucleus"/>
    <property type="evidence" value="ECO:0007669"/>
    <property type="project" value="UniProtKB-SubCell"/>
</dbReference>
<dbReference type="InterPro" id="IPR017930">
    <property type="entry name" value="Myb_dom"/>
</dbReference>
<feature type="domain" description="HTH myb-type" evidence="11">
    <location>
        <begin position="119"/>
        <end position="173"/>
    </location>
</feature>
<dbReference type="InterPro" id="IPR015495">
    <property type="entry name" value="Myb_TF_plants"/>
</dbReference>
<comment type="caution">
    <text evidence="12">The sequence shown here is derived from an EMBL/GenBank/DDBJ whole genome shotgun (WGS) entry which is preliminary data.</text>
</comment>
<evidence type="ECO:0000313" key="13">
    <source>
        <dbReference type="Proteomes" id="UP000811246"/>
    </source>
</evidence>
<sequence>MPVRKLGPLSNKTYGPINEISKSMEIILLDKNKAISTAVKQRKHSIFRHTCFFAIAKMGRSPCCAKEGLNRGAWTAQEDRILTEYIKVHGEGKWRNMPRRAGLRRCGKSCRLRWLNYLRPDIKRGNISPDEDELIIRLHKLLGNRWSLIAGRLPGRTDNEIKNYWNTNLGRKVKDQYQSTDPTRKISTEKTNENNNKPPNIKLCQKNASVPSPAKTSSNVVWTKAFKCSKVCMSPQPEPGNDEHSDTKVAGPAIDSDRPFDKPVEVDNCKASSAFGCRENIQTPEFVMDPNMGELYFSELLNYFPDSCGLKYSNDNNHELPQHLEQSLMFSDEMLPHDWTIMSNYVQPSMAPHLNCWASILDSIGD</sequence>
<dbReference type="PROSITE" id="PS50090">
    <property type="entry name" value="MYB_LIKE"/>
    <property type="match status" value="2"/>
</dbReference>
<evidence type="ECO:0000256" key="4">
    <source>
        <dbReference type="ARBA" id="ARBA00023125"/>
    </source>
</evidence>
<accession>A0A922JS74</accession>
<reference evidence="12" key="1">
    <citation type="submission" date="2021-01" db="EMBL/GenBank/DDBJ databases">
        <authorList>
            <person name="Lovell J.T."/>
            <person name="Bentley N."/>
            <person name="Bhattarai G."/>
            <person name="Jenkins J.W."/>
            <person name="Sreedasyam A."/>
            <person name="Alarcon Y."/>
            <person name="Bock C."/>
            <person name="Boston L."/>
            <person name="Carlson J."/>
            <person name="Cervantes K."/>
            <person name="Clermont K."/>
            <person name="Krom N."/>
            <person name="Kubenka K."/>
            <person name="Mamidi S."/>
            <person name="Mattison C."/>
            <person name="Monteros M."/>
            <person name="Pisani C."/>
            <person name="Plott C."/>
            <person name="Rajasekar S."/>
            <person name="Rhein H.S."/>
            <person name="Rohla C."/>
            <person name="Song M."/>
            <person name="Hilaire R.S."/>
            <person name="Shu S."/>
            <person name="Wells L."/>
            <person name="Wang X."/>
            <person name="Webber J."/>
            <person name="Heerema R.J."/>
            <person name="Klein P."/>
            <person name="Conner P."/>
            <person name="Grauke L."/>
            <person name="Grimwood J."/>
            <person name="Schmutz J."/>
            <person name="Randall J.J."/>
        </authorList>
    </citation>
    <scope>NUCLEOTIDE SEQUENCE</scope>
    <source>
        <tissue evidence="12">Leaf</tissue>
    </source>
</reference>
<feature type="domain" description="Myb-like" evidence="10">
    <location>
        <begin position="66"/>
        <end position="118"/>
    </location>
</feature>
<evidence type="ECO:0000259" key="11">
    <source>
        <dbReference type="PROSITE" id="PS51294"/>
    </source>
</evidence>
<dbReference type="FunFam" id="1.10.10.60:FF:000001">
    <property type="entry name" value="MYB-related transcription factor"/>
    <property type="match status" value="1"/>
</dbReference>
<evidence type="ECO:0000256" key="6">
    <source>
        <dbReference type="ARBA" id="ARBA00023163"/>
    </source>
</evidence>
<evidence type="ECO:0000256" key="5">
    <source>
        <dbReference type="ARBA" id="ARBA00023159"/>
    </source>
</evidence>
<keyword evidence="6" id="KW-0804">Transcription</keyword>
<feature type="domain" description="Myb-like" evidence="10">
    <location>
        <begin position="119"/>
        <end position="169"/>
    </location>
</feature>
<comment type="subcellular location">
    <subcellularLocation>
        <location evidence="1">Nucleus</location>
    </subcellularLocation>
</comment>
<gene>
    <name evidence="12" type="ORF">I3842_04G142900</name>
</gene>
<dbReference type="PROSITE" id="PS51294">
    <property type="entry name" value="HTH_MYB"/>
    <property type="match status" value="2"/>
</dbReference>
<dbReference type="PANTHER" id="PTHR47999">
    <property type="entry name" value="TRANSCRIPTION FACTOR MYB8-RELATED-RELATED"/>
    <property type="match status" value="1"/>
</dbReference>
<dbReference type="AlphaFoldDB" id="A0A922JS74"/>
<dbReference type="InterPro" id="IPR001005">
    <property type="entry name" value="SANT/Myb"/>
</dbReference>
<feature type="region of interest" description="Disordered" evidence="9">
    <location>
        <begin position="175"/>
        <end position="210"/>
    </location>
</feature>
<keyword evidence="3" id="KW-0805">Transcription regulation</keyword>
<protein>
    <recommendedName>
        <fullName evidence="8">Myb-related protein 123</fullName>
    </recommendedName>
</protein>